<dbReference type="InterPro" id="IPR025870">
    <property type="entry name" value="Glyoxalase-like_dom"/>
</dbReference>
<dbReference type="EMBL" id="CP076448">
    <property type="protein sequence ID" value="QXM25694.1"/>
    <property type="molecule type" value="Genomic_DNA"/>
</dbReference>
<name>A0A975U3M9_9PROT</name>
<dbReference type="AlphaFoldDB" id="A0A975U3M9"/>
<dbReference type="PANTHER" id="PTHR40265:SF1">
    <property type="entry name" value="GLYOXALASE-LIKE DOMAIN-CONTAINING PROTEIN"/>
    <property type="match status" value="1"/>
</dbReference>
<gene>
    <name evidence="2" type="ORF">KO353_05675</name>
</gene>
<dbReference type="PANTHER" id="PTHR40265">
    <property type="entry name" value="BLL2707 PROTEIN"/>
    <property type="match status" value="1"/>
</dbReference>
<dbReference type="Pfam" id="PF13468">
    <property type="entry name" value="Glyoxalase_3"/>
    <property type="match status" value="1"/>
</dbReference>
<dbReference type="Proteomes" id="UP000694001">
    <property type="component" value="Chromosome"/>
</dbReference>
<dbReference type="KEGG" id="elio:KO353_05675"/>
<evidence type="ECO:0000313" key="3">
    <source>
        <dbReference type="Proteomes" id="UP000694001"/>
    </source>
</evidence>
<evidence type="ECO:0000259" key="1">
    <source>
        <dbReference type="Pfam" id="PF13468"/>
    </source>
</evidence>
<organism evidence="2 3">
    <name type="scientific">Elioraea tepida</name>
    <dbReference type="NCBI Taxonomy" id="2843330"/>
    <lineage>
        <taxon>Bacteria</taxon>
        <taxon>Pseudomonadati</taxon>
        <taxon>Pseudomonadota</taxon>
        <taxon>Alphaproteobacteria</taxon>
        <taxon>Acetobacterales</taxon>
        <taxon>Elioraeaceae</taxon>
        <taxon>Elioraea</taxon>
    </lineage>
</organism>
<feature type="domain" description="Glyoxalase-like" evidence="1">
    <location>
        <begin position="6"/>
        <end position="191"/>
    </location>
</feature>
<protein>
    <submittedName>
        <fullName evidence="2">VOC family protein</fullName>
    </submittedName>
</protein>
<dbReference type="RefSeq" id="WP_218286746.1">
    <property type="nucleotide sequence ID" value="NZ_CP076448.1"/>
</dbReference>
<accession>A0A975U3M9</accession>
<evidence type="ECO:0000313" key="2">
    <source>
        <dbReference type="EMBL" id="QXM25694.1"/>
    </source>
</evidence>
<reference evidence="2" key="1">
    <citation type="submission" date="2021-06" db="EMBL/GenBank/DDBJ databases">
        <title>Elioraea tepida, sp. nov., a moderately thermophilic aerobic anoxygenic phototrophic bacterium isolated from an alkaline siliceous hot spring mat community in Yellowstone National Park, WY, USA.</title>
        <authorList>
            <person name="Saini M.K."/>
            <person name="Yoshida S."/>
            <person name="Sebastian A."/>
            <person name="Hirose S."/>
            <person name="Hara E."/>
            <person name="Tamaki H."/>
            <person name="Soulier N.T."/>
            <person name="Albert I."/>
            <person name="Hanada S."/>
            <person name="Bryant D.A."/>
            <person name="Tank M."/>
        </authorList>
    </citation>
    <scope>NUCLEOTIDE SEQUENCE</scope>
    <source>
        <strain evidence="2">MS-P2</strain>
    </source>
</reference>
<sequence>MAATSLDHVGIAGRDLGRLASAYESLGFRLTPRAQHQAPGPDGVVRPIGTGNRCAMLRRGYLELIAVIDPALPSNTLDRFLARYEGIHIVAFGIDDAEAELARLRAGGAAIGGIAWLERPVETREGVRTARFARLPSPEAPEGRMQLIRHLTPELLWQPHLLEHPNRAVSLDEVILAVSDPAEAAGRLGRLVGQDPVPVEDGFVLAVGSGRLAIHRVEGARRRLEGLALPCLPFIAGVVIGTDDGAQAIAAIAGARGRRVASGFLVPASEAGGATLLFT</sequence>
<keyword evidence="3" id="KW-1185">Reference proteome</keyword>
<proteinExistence type="predicted"/>